<evidence type="ECO:0000256" key="1">
    <source>
        <dbReference type="SAM" id="MobiDB-lite"/>
    </source>
</evidence>
<proteinExistence type="predicted"/>
<sequence>VSVGPTCQDATSSLFPLFSPFLRWGPLVRCLFYLLPCAYTERRGKGRKGGRGSSGSVAAAGRRWGGRRWAEEVRRPAGPAACDSRRARSGCPSWATSTCSRRCRTRHSTASPRSTARSSTSASVPSARTARTFQESLWKWRPPPPPPSTGRPRSPSRRRRTTTRYSGGGGGGAPLQLHLDSFHASTSPPPSYHRYAHTSTPLFPASGGYGWLSSKEHCLTLGGAADLSLDKPADHHHHDTTSATTTEKPLWRFLDEWPRSDDGRTPWDGTQLSISIPTAAASSPDLAIAGAASRYHNNGTCVALHPWLHCTTDVSLTTEALIDRFSFFLFHDRSTDQATVCGRTSVDPASLVAAFLRRDGTSRRVAVSSIRSNALA</sequence>
<accession>A0A0P0W8T3</accession>
<reference evidence="2 3" key="3">
    <citation type="journal article" date="2013" name="Rice">
        <title>Improvement of the Oryza sativa Nipponbare reference genome using next generation sequence and optical map data.</title>
        <authorList>
            <person name="Kawahara Y."/>
            <person name="de la Bastide M."/>
            <person name="Hamilton J.P."/>
            <person name="Kanamori H."/>
            <person name="McCombie W.R."/>
            <person name="Ouyang S."/>
            <person name="Schwartz D.C."/>
            <person name="Tanaka T."/>
            <person name="Wu J."/>
            <person name="Zhou S."/>
            <person name="Childs K.L."/>
            <person name="Davidson R.M."/>
            <person name="Lin H."/>
            <person name="Quesada-Ocampo L."/>
            <person name="Vaillancourt B."/>
            <person name="Sakai H."/>
            <person name="Lee S.S."/>
            <person name="Kim J."/>
            <person name="Numa H."/>
            <person name="Itoh T."/>
            <person name="Buell C.R."/>
            <person name="Matsumoto T."/>
        </authorList>
    </citation>
    <scope>NUCLEOTIDE SEQUENCE [LARGE SCALE GENOMIC DNA]</scope>
    <source>
        <strain evidence="3">cv. Nipponbare</strain>
    </source>
</reference>
<feature type="compositionally biased region" description="Low complexity" evidence="1">
    <location>
        <begin position="108"/>
        <end position="132"/>
    </location>
</feature>
<name>A0A0P0W8T3_ORYSJ</name>
<dbReference type="Gramene" id="Os04t0307300-00">
    <property type="protein sequence ID" value="Os04t0307300-00"/>
    <property type="gene ID" value="Os04g0307300"/>
</dbReference>
<dbReference type="STRING" id="39947.A0A0P0W8T3"/>
<feature type="non-terminal residue" evidence="2">
    <location>
        <position position="1"/>
    </location>
</feature>
<dbReference type="AlphaFoldDB" id="A0A0P0W8T3"/>
<dbReference type="OMA" id="PTCQDAT"/>
<reference evidence="3" key="1">
    <citation type="journal article" date="2005" name="Nature">
        <title>The map-based sequence of the rice genome.</title>
        <authorList>
            <consortium name="International rice genome sequencing project (IRGSP)"/>
            <person name="Matsumoto T."/>
            <person name="Wu J."/>
            <person name="Kanamori H."/>
            <person name="Katayose Y."/>
            <person name="Fujisawa M."/>
            <person name="Namiki N."/>
            <person name="Mizuno H."/>
            <person name="Yamamoto K."/>
            <person name="Antonio B.A."/>
            <person name="Baba T."/>
            <person name="Sakata K."/>
            <person name="Nagamura Y."/>
            <person name="Aoki H."/>
            <person name="Arikawa K."/>
            <person name="Arita K."/>
            <person name="Bito T."/>
            <person name="Chiden Y."/>
            <person name="Fujitsuka N."/>
            <person name="Fukunaka R."/>
            <person name="Hamada M."/>
            <person name="Harada C."/>
            <person name="Hayashi A."/>
            <person name="Hijishita S."/>
            <person name="Honda M."/>
            <person name="Hosokawa S."/>
            <person name="Ichikawa Y."/>
            <person name="Idonuma A."/>
            <person name="Iijima M."/>
            <person name="Ikeda M."/>
            <person name="Ikeno M."/>
            <person name="Ito K."/>
            <person name="Ito S."/>
            <person name="Ito T."/>
            <person name="Ito Y."/>
            <person name="Ito Y."/>
            <person name="Iwabuchi A."/>
            <person name="Kamiya K."/>
            <person name="Karasawa W."/>
            <person name="Kurita K."/>
            <person name="Katagiri S."/>
            <person name="Kikuta A."/>
            <person name="Kobayashi H."/>
            <person name="Kobayashi N."/>
            <person name="Machita K."/>
            <person name="Maehara T."/>
            <person name="Masukawa M."/>
            <person name="Mizubayashi T."/>
            <person name="Mukai Y."/>
            <person name="Nagasaki H."/>
            <person name="Nagata Y."/>
            <person name="Naito S."/>
            <person name="Nakashima M."/>
            <person name="Nakama Y."/>
            <person name="Nakamichi Y."/>
            <person name="Nakamura M."/>
            <person name="Meguro A."/>
            <person name="Negishi M."/>
            <person name="Ohta I."/>
            <person name="Ohta T."/>
            <person name="Okamoto M."/>
            <person name="Ono N."/>
            <person name="Saji S."/>
            <person name="Sakaguchi M."/>
            <person name="Sakai K."/>
            <person name="Shibata M."/>
            <person name="Shimokawa T."/>
            <person name="Song J."/>
            <person name="Takazaki Y."/>
            <person name="Terasawa K."/>
            <person name="Tsugane M."/>
            <person name="Tsuji K."/>
            <person name="Ueda S."/>
            <person name="Waki K."/>
            <person name="Yamagata H."/>
            <person name="Yamamoto M."/>
            <person name="Yamamoto S."/>
            <person name="Yamane H."/>
            <person name="Yoshiki S."/>
            <person name="Yoshihara R."/>
            <person name="Yukawa K."/>
            <person name="Zhong H."/>
            <person name="Yano M."/>
            <person name="Yuan Q."/>
            <person name="Ouyang S."/>
            <person name="Liu J."/>
            <person name="Jones K.M."/>
            <person name="Gansberger K."/>
            <person name="Moffat K."/>
            <person name="Hill J."/>
            <person name="Bera J."/>
            <person name="Fadrosh D."/>
            <person name="Jin S."/>
            <person name="Johri S."/>
            <person name="Kim M."/>
            <person name="Overton L."/>
            <person name="Reardon M."/>
            <person name="Tsitrin T."/>
            <person name="Vuong H."/>
            <person name="Weaver B."/>
            <person name="Ciecko A."/>
            <person name="Tallon L."/>
            <person name="Jackson J."/>
            <person name="Pai G."/>
            <person name="Aken S.V."/>
            <person name="Utterback T."/>
            <person name="Reidmuller S."/>
            <person name="Feldblyum T."/>
            <person name="Hsiao J."/>
            <person name="Zismann V."/>
            <person name="Iobst S."/>
            <person name="de Vazeille A.R."/>
            <person name="Buell C.R."/>
            <person name="Ying K."/>
            <person name="Li Y."/>
            <person name="Lu T."/>
            <person name="Huang Y."/>
            <person name="Zhao Q."/>
            <person name="Feng Q."/>
            <person name="Zhang L."/>
            <person name="Zhu J."/>
            <person name="Weng Q."/>
            <person name="Mu J."/>
            <person name="Lu Y."/>
            <person name="Fan D."/>
            <person name="Liu Y."/>
            <person name="Guan J."/>
            <person name="Zhang Y."/>
            <person name="Yu S."/>
            <person name="Liu X."/>
            <person name="Zhang Y."/>
            <person name="Hong G."/>
            <person name="Han B."/>
            <person name="Choisne N."/>
            <person name="Demange N."/>
            <person name="Orjeda G."/>
            <person name="Samain S."/>
            <person name="Cattolico L."/>
            <person name="Pelletier E."/>
            <person name="Couloux A."/>
            <person name="Segurens B."/>
            <person name="Wincker P."/>
            <person name="D'Hont A."/>
            <person name="Scarpelli C."/>
            <person name="Weissenbach J."/>
            <person name="Salanoubat M."/>
            <person name="Quetier F."/>
            <person name="Yu Y."/>
            <person name="Kim H.R."/>
            <person name="Rambo T."/>
            <person name="Currie J."/>
            <person name="Collura K."/>
            <person name="Luo M."/>
            <person name="Yang T."/>
            <person name="Ammiraju J.S.S."/>
            <person name="Engler F."/>
            <person name="Soderlund C."/>
            <person name="Wing R.A."/>
            <person name="Palmer L.E."/>
            <person name="de la Bastide M."/>
            <person name="Spiegel L."/>
            <person name="Nascimento L."/>
            <person name="Zutavern T."/>
            <person name="O'Shaughnessy A."/>
            <person name="Dike S."/>
            <person name="Dedhia N."/>
            <person name="Preston R."/>
            <person name="Balija V."/>
            <person name="McCombie W.R."/>
            <person name="Chow T."/>
            <person name="Chen H."/>
            <person name="Chung M."/>
            <person name="Chen C."/>
            <person name="Shaw J."/>
            <person name="Wu H."/>
            <person name="Hsiao K."/>
            <person name="Chao Y."/>
            <person name="Chu M."/>
            <person name="Cheng C."/>
            <person name="Hour A."/>
            <person name="Lee P."/>
            <person name="Lin S."/>
            <person name="Lin Y."/>
            <person name="Liou J."/>
            <person name="Liu S."/>
            <person name="Hsing Y."/>
            <person name="Raghuvanshi S."/>
            <person name="Mohanty A."/>
            <person name="Bharti A.K."/>
            <person name="Gaur A."/>
            <person name="Gupta V."/>
            <person name="Kumar D."/>
            <person name="Ravi V."/>
            <person name="Vij S."/>
            <person name="Kapur A."/>
            <person name="Khurana P."/>
            <person name="Khurana P."/>
            <person name="Khurana J.P."/>
            <person name="Tyagi A.K."/>
            <person name="Gaikwad K."/>
            <person name="Singh A."/>
            <person name="Dalal V."/>
            <person name="Srivastava S."/>
            <person name="Dixit A."/>
            <person name="Pal A.K."/>
            <person name="Ghazi I.A."/>
            <person name="Yadav M."/>
            <person name="Pandit A."/>
            <person name="Bhargava A."/>
            <person name="Sureshbabu K."/>
            <person name="Batra K."/>
            <person name="Sharma T.R."/>
            <person name="Mohapatra T."/>
            <person name="Singh N.K."/>
            <person name="Messing J."/>
            <person name="Nelson A.B."/>
            <person name="Fuks G."/>
            <person name="Kavchok S."/>
            <person name="Keizer G."/>
            <person name="Linton E."/>
            <person name="Llaca V."/>
            <person name="Song R."/>
            <person name="Tanyolac B."/>
            <person name="Young S."/>
            <person name="Ho-Il K."/>
            <person name="Hahn J.H."/>
            <person name="Sangsakoo G."/>
            <person name="Vanavichit A."/>
            <person name="de Mattos Luiz.A.T."/>
            <person name="Zimmer P.D."/>
            <person name="Malone G."/>
            <person name="Dellagostin O."/>
            <person name="de Oliveira A.C."/>
            <person name="Bevan M."/>
            <person name="Bancroft I."/>
            <person name="Minx P."/>
            <person name="Cordum H."/>
            <person name="Wilson R."/>
            <person name="Cheng Z."/>
            <person name="Jin W."/>
            <person name="Jiang J."/>
            <person name="Leong S.A."/>
            <person name="Iwama H."/>
            <person name="Gojobori T."/>
            <person name="Itoh T."/>
            <person name="Niimura Y."/>
            <person name="Fujii Y."/>
            <person name="Habara T."/>
            <person name="Sakai H."/>
            <person name="Sato Y."/>
            <person name="Wilson G."/>
            <person name="Kumar K."/>
            <person name="McCouch S."/>
            <person name="Juretic N."/>
            <person name="Hoen D."/>
            <person name="Wright S."/>
            <person name="Bruskiewich R."/>
            <person name="Bureau T."/>
            <person name="Miyao A."/>
            <person name="Hirochika H."/>
            <person name="Nishikawa T."/>
            <person name="Kadowaki K."/>
            <person name="Sugiura M."/>
            <person name="Burr B."/>
            <person name="Sasaki T."/>
        </authorList>
    </citation>
    <scope>NUCLEOTIDE SEQUENCE [LARGE SCALE GENOMIC DNA]</scope>
    <source>
        <strain evidence="3">cv. Nipponbare</strain>
    </source>
</reference>
<organism evidence="2 3">
    <name type="scientific">Oryza sativa subsp. japonica</name>
    <name type="common">Rice</name>
    <dbReference type="NCBI Taxonomy" id="39947"/>
    <lineage>
        <taxon>Eukaryota</taxon>
        <taxon>Viridiplantae</taxon>
        <taxon>Streptophyta</taxon>
        <taxon>Embryophyta</taxon>
        <taxon>Tracheophyta</taxon>
        <taxon>Spermatophyta</taxon>
        <taxon>Magnoliopsida</taxon>
        <taxon>Liliopsida</taxon>
        <taxon>Poales</taxon>
        <taxon>Poaceae</taxon>
        <taxon>BOP clade</taxon>
        <taxon>Oryzoideae</taxon>
        <taxon>Oryzeae</taxon>
        <taxon>Oryzinae</taxon>
        <taxon>Oryza</taxon>
        <taxon>Oryza sativa</taxon>
    </lineage>
</organism>
<dbReference type="Proteomes" id="UP000059680">
    <property type="component" value="Chromosome 4"/>
</dbReference>
<dbReference type="EMBL" id="AP014960">
    <property type="protein sequence ID" value="BAS88495.1"/>
    <property type="molecule type" value="Genomic_DNA"/>
</dbReference>
<dbReference type="PaxDb" id="39947-A0A0P0W8T3"/>
<feature type="region of interest" description="Disordered" evidence="1">
    <location>
        <begin position="43"/>
        <end position="193"/>
    </location>
</feature>
<dbReference type="InParanoid" id="A0A0P0W8T3"/>
<gene>
    <name evidence="2" type="ordered locus">Os04g0307300</name>
    <name evidence="2" type="ORF">OSNPB_040307300</name>
</gene>
<reference evidence="2 3" key="2">
    <citation type="journal article" date="2013" name="Plant Cell Physiol.">
        <title>Rice Annotation Project Database (RAP-DB): an integrative and interactive database for rice genomics.</title>
        <authorList>
            <person name="Sakai H."/>
            <person name="Lee S.S."/>
            <person name="Tanaka T."/>
            <person name="Numa H."/>
            <person name="Kim J."/>
            <person name="Kawahara Y."/>
            <person name="Wakimoto H."/>
            <person name="Yang C.C."/>
            <person name="Iwamoto M."/>
            <person name="Abe T."/>
            <person name="Yamada Y."/>
            <person name="Muto A."/>
            <person name="Inokuchi H."/>
            <person name="Ikemura T."/>
            <person name="Matsumoto T."/>
            <person name="Sasaki T."/>
            <person name="Itoh T."/>
        </authorList>
    </citation>
    <scope>NUCLEOTIDE SEQUENCE [LARGE SCALE GENOMIC DNA]</scope>
    <source>
        <strain evidence="3">cv. Nipponbare</strain>
    </source>
</reference>
<evidence type="ECO:0000313" key="2">
    <source>
        <dbReference type="EMBL" id="BAS88495.1"/>
    </source>
</evidence>
<evidence type="ECO:0000313" key="3">
    <source>
        <dbReference type="Proteomes" id="UP000059680"/>
    </source>
</evidence>
<protein>
    <submittedName>
        <fullName evidence="2">Os04g0307300 protein</fullName>
    </submittedName>
</protein>
<keyword evidence="3" id="KW-1185">Reference proteome</keyword>